<dbReference type="Gene3D" id="1.20.1070.10">
    <property type="entry name" value="Rhodopsin 7-helix transmembrane proteins"/>
    <property type="match status" value="1"/>
</dbReference>
<keyword evidence="2" id="KW-1003">Cell membrane</keyword>
<dbReference type="Proteomes" id="UP001356427">
    <property type="component" value="Unassembled WGS sequence"/>
</dbReference>
<keyword evidence="9" id="KW-0325">Glycoprotein</keyword>
<dbReference type="GO" id="GO:0043410">
    <property type="term" value="P:positive regulation of MAPK cascade"/>
    <property type="evidence" value="ECO:0007669"/>
    <property type="project" value="TreeGrafter"/>
</dbReference>
<proteinExistence type="inferred from homology"/>
<organism evidence="14 15">
    <name type="scientific">Coregonus suidteri</name>
    <dbReference type="NCBI Taxonomy" id="861788"/>
    <lineage>
        <taxon>Eukaryota</taxon>
        <taxon>Metazoa</taxon>
        <taxon>Chordata</taxon>
        <taxon>Craniata</taxon>
        <taxon>Vertebrata</taxon>
        <taxon>Euteleostomi</taxon>
        <taxon>Actinopterygii</taxon>
        <taxon>Neopterygii</taxon>
        <taxon>Teleostei</taxon>
        <taxon>Protacanthopterygii</taxon>
        <taxon>Salmoniformes</taxon>
        <taxon>Salmonidae</taxon>
        <taxon>Coregoninae</taxon>
        <taxon>Coregonus</taxon>
    </lineage>
</organism>
<dbReference type="PRINTS" id="PR00237">
    <property type="entry name" value="GPCRRHODOPSN"/>
</dbReference>
<feature type="transmembrane region" description="Helical" evidence="12">
    <location>
        <begin position="320"/>
        <end position="339"/>
    </location>
</feature>
<evidence type="ECO:0000259" key="13">
    <source>
        <dbReference type="PROSITE" id="PS50262"/>
    </source>
</evidence>
<dbReference type="InterPro" id="IPR002231">
    <property type="entry name" value="5HT_rcpt"/>
</dbReference>
<dbReference type="PRINTS" id="PR01101">
    <property type="entry name" value="5HTRECEPTOR"/>
</dbReference>
<dbReference type="PANTHER" id="PTHR24248:SF191">
    <property type="entry name" value="5-HYDROXYTRYPTAMINE RECEPTOR 1A"/>
    <property type="match status" value="1"/>
</dbReference>
<evidence type="ECO:0000256" key="12">
    <source>
        <dbReference type="SAM" id="Phobius"/>
    </source>
</evidence>
<evidence type="ECO:0000256" key="11">
    <source>
        <dbReference type="RuleBase" id="RU000688"/>
    </source>
</evidence>
<keyword evidence="4 12" id="KW-1133">Transmembrane helix</keyword>
<dbReference type="InterPro" id="IPR000276">
    <property type="entry name" value="GPCR_Rhodpsn"/>
</dbReference>
<dbReference type="EMBL" id="JAGTTL010000023">
    <property type="protein sequence ID" value="KAK6304190.1"/>
    <property type="molecule type" value="Genomic_DNA"/>
</dbReference>
<feature type="transmembrane region" description="Helical" evidence="12">
    <location>
        <begin position="127"/>
        <end position="148"/>
    </location>
</feature>
<evidence type="ECO:0000256" key="10">
    <source>
        <dbReference type="ARBA" id="ARBA00023224"/>
    </source>
</evidence>
<dbReference type="AlphaFoldDB" id="A0AAN8QGT2"/>
<reference evidence="14 15" key="1">
    <citation type="submission" date="2021-04" db="EMBL/GenBank/DDBJ databases">
        <authorList>
            <person name="De Guttry C."/>
            <person name="Zahm M."/>
            <person name="Klopp C."/>
            <person name="Cabau C."/>
            <person name="Louis A."/>
            <person name="Berthelot C."/>
            <person name="Parey E."/>
            <person name="Roest Crollius H."/>
            <person name="Montfort J."/>
            <person name="Robinson-Rechavi M."/>
            <person name="Bucao C."/>
            <person name="Bouchez O."/>
            <person name="Gislard M."/>
            <person name="Lluch J."/>
            <person name="Milhes M."/>
            <person name="Lampietro C."/>
            <person name="Lopez Roques C."/>
            <person name="Donnadieu C."/>
            <person name="Braasch I."/>
            <person name="Desvignes T."/>
            <person name="Postlethwait J."/>
            <person name="Bobe J."/>
            <person name="Wedekind C."/>
            <person name="Guiguen Y."/>
        </authorList>
    </citation>
    <scope>NUCLEOTIDE SEQUENCE [LARGE SCALE GENOMIC DNA]</scope>
    <source>
        <strain evidence="14">Cs_M1</strain>
        <tissue evidence="14">Blood</tissue>
    </source>
</reference>
<dbReference type="GO" id="GO:0004993">
    <property type="term" value="F:G protein-coupled serotonin receptor activity"/>
    <property type="evidence" value="ECO:0007669"/>
    <property type="project" value="InterPro"/>
</dbReference>
<keyword evidence="3 11" id="KW-0812">Transmembrane</keyword>
<evidence type="ECO:0000256" key="1">
    <source>
        <dbReference type="ARBA" id="ARBA00004651"/>
    </source>
</evidence>
<accession>A0AAN8QGT2</accession>
<evidence type="ECO:0000256" key="8">
    <source>
        <dbReference type="ARBA" id="ARBA00023170"/>
    </source>
</evidence>
<keyword evidence="15" id="KW-1185">Reference proteome</keyword>
<keyword evidence="6 12" id="KW-0472">Membrane</keyword>
<comment type="caution">
    <text evidence="14">The sequence shown here is derived from an EMBL/GenBank/DDBJ whole genome shotgun (WGS) entry which is preliminary data.</text>
</comment>
<dbReference type="GO" id="GO:0071880">
    <property type="term" value="P:adenylate cyclase-activating adrenergic receptor signaling pathway"/>
    <property type="evidence" value="ECO:0007669"/>
    <property type="project" value="TreeGrafter"/>
</dbReference>
<evidence type="ECO:0000256" key="2">
    <source>
        <dbReference type="ARBA" id="ARBA00022475"/>
    </source>
</evidence>
<keyword evidence="8 11" id="KW-0675">Receptor</keyword>
<dbReference type="PROSITE" id="PS50262">
    <property type="entry name" value="G_PROTEIN_RECEP_F1_2"/>
    <property type="match status" value="1"/>
</dbReference>
<sequence length="357" mass="40301">MDKRRLDHSEVASNNGTHGSKKEKIICIGLVILAIMYTKKLHLPANYLICSLAVTDFLVAILVMPLSVLYIATKRWMLGCVVCEAWLSVDMICCTCSILHLCAIALDRHWAITNALEYACKRSPRRAAIMVTIVWTISILISVPPLFWRHSGDDNFGNYTKCIIEHDHIGYTIYSTFGAFYIPMALILILYYRIFITARTLYHKQSSSGSLCKRRASSHNCLSSCRITPMSLCATELSTSDPALNTELNRVNGPTCLSQVAWDRGTCDERTQICASRERKAARTLGLILGAFILCWLPFFVKELLVGLRVFHASAQVSDFLTWLGYVNSLINPLLYTSFNEDFKKAFKKLLRCNKCK</sequence>
<comment type="similarity">
    <text evidence="11">Belongs to the G-protein coupled receptor 1 family.</text>
</comment>
<evidence type="ECO:0000256" key="9">
    <source>
        <dbReference type="ARBA" id="ARBA00023180"/>
    </source>
</evidence>
<name>A0AAN8QGT2_9TELE</name>
<evidence type="ECO:0000256" key="7">
    <source>
        <dbReference type="ARBA" id="ARBA00023157"/>
    </source>
</evidence>
<dbReference type="InterPro" id="IPR017452">
    <property type="entry name" value="GPCR_Rhodpsn_7TM"/>
</dbReference>
<keyword evidence="7" id="KW-1015">Disulfide bond</keyword>
<dbReference type="SMART" id="SM01381">
    <property type="entry name" value="7TM_GPCR_Srsx"/>
    <property type="match status" value="1"/>
</dbReference>
<evidence type="ECO:0000256" key="6">
    <source>
        <dbReference type="ARBA" id="ARBA00023136"/>
    </source>
</evidence>
<dbReference type="GO" id="GO:0005886">
    <property type="term" value="C:plasma membrane"/>
    <property type="evidence" value="ECO:0007669"/>
    <property type="project" value="UniProtKB-SubCell"/>
</dbReference>
<dbReference type="SUPFAM" id="SSF81321">
    <property type="entry name" value="Family A G protein-coupled receptor-like"/>
    <property type="match status" value="1"/>
</dbReference>
<feature type="transmembrane region" description="Helical" evidence="12">
    <location>
        <begin position="45"/>
        <end position="73"/>
    </location>
</feature>
<dbReference type="Pfam" id="PF00001">
    <property type="entry name" value="7tm_1"/>
    <property type="match status" value="1"/>
</dbReference>
<evidence type="ECO:0000313" key="14">
    <source>
        <dbReference type="EMBL" id="KAK6304190.1"/>
    </source>
</evidence>
<evidence type="ECO:0000256" key="5">
    <source>
        <dbReference type="ARBA" id="ARBA00023040"/>
    </source>
</evidence>
<feature type="transmembrane region" description="Helical" evidence="12">
    <location>
        <begin position="85"/>
        <end position="106"/>
    </location>
</feature>
<feature type="domain" description="G-protein coupled receptors family 1 profile" evidence="13">
    <location>
        <begin position="27"/>
        <end position="336"/>
    </location>
</feature>
<evidence type="ECO:0000256" key="3">
    <source>
        <dbReference type="ARBA" id="ARBA00022692"/>
    </source>
</evidence>
<feature type="transmembrane region" description="Helical" evidence="12">
    <location>
        <begin position="168"/>
        <end position="192"/>
    </location>
</feature>
<feature type="transmembrane region" description="Helical" evidence="12">
    <location>
        <begin position="281"/>
        <end position="300"/>
    </location>
</feature>
<keyword evidence="5 11" id="KW-0297">G-protein coupled receptor</keyword>
<dbReference type="PROSITE" id="PS00237">
    <property type="entry name" value="G_PROTEIN_RECEP_F1_1"/>
    <property type="match status" value="1"/>
</dbReference>
<evidence type="ECO:0000256" key="4">
    <source>
        <dbReference type="ARBA" id="ARBA00022989"/>
    </source>
</evidence>
<dbReference type="PANTHER" id="PTHR24248">
    <property type="entry name" value="ADRENERGIC RECEPTOR-RELATED G-PROTEIN COUPLED RECEPTOR"/>
    <property type="match status" value="1"/>
</dbReference>
<protein>
    <recommendedName>
        <fullName evidence="13">G-protein coupled receptors family 1 profile domain-containing protein</fullName>
    </recommendedName>
</protein>
<evidence type="ECO:0000313" key="15">
    <source>
        <dbReference type="Proteomes" id="UP001356427"/>
    </source>
</evidence>
<keyword evidence="10 11" id="KW-0807">Transducer</keyword>
<comment type="subcellular location">
    <subcellularLocation>
        <location evidence="1">Cell membrane</location>
        <topology evidence="1">Multi-pass membrane protein</topology>
    </subcellularLocation>
</comment>
<gene>
    <name evidence="14" type="ORF">J4Q44_G00247760</name>
</gene>